<dbReference type="InterPro" id="IPR034660">
    <property type="entry name" value="DinB/YfiT-like"/>
</dbReference>
<comment type="caution">
    <text evidence="1">The sequence shown here is derived from an EMBL/GenBank/DDBJ whole genome shotgun (WGS) entry which is preliminary data.</text>
</comment>
<accession>A0A847ST79</accession>
<dbReference type="EMBL" id="JABAHZ010000002">
    <property type="protein sequence ID" value="NLR79522.1"/>
    <property type="molecule type" value="Genomic_DNA"/>
</dbReference>
<keyword evidence="2" id="KW-1185">Reference proteome</keyword>
<name>A0A847ST79_9BACT</name>
<reference evidence="1 2" key="1">
    <citation type="submission" date="2020-04" db="EMBL/GenBank/DDBJ databases">
        <authorList>
            <person name="Yin C."/>
        </authorList>
    </citation>
    <scope>NUCLEOTIDE SEQUENCE [LARGE SCALE GENOMIC DNA]</scope>
    <source>
        <strain evidence="1 2">Ak56</strain>
    </source>
</reference>
<evidence type="ECO:0000313" key="2">
    <source>
        <dbReference type="Proteomes" id="UP000552864"/>
    </source>
</evidence>
<protein>
    <submittedName>
        <fullName evidence="1">DUF1569 domain-containing protein</fullName>
    </submittedName>
</protein>
<dbReference type="InterPro" id="IPR011463">
    <property type="entry name" value="DUF1569"/>
</dbReference>
<dbReference type="AlphaFoldDB" id="A0A847ST79"/>
<dbReference type="Pfam" id="PF07606">
    <property type="entry name" value="DUF1569"/>
    <property type="match status" value="1"/>
</dbReference>
<dbReference type="Proteomes" id="UP000552864">
    <property type="component" value="Unassembled WGS sequence"/>
</dbReference>
<proteinExistence type="predicted"/>
<dbReference type="Gene3D" id="1.20.120.450">
    <property type="entry name" value="dinb family like domain"/>
    <property type="match status" value="1"/>
</dbReference>
<gene>
    <name evidence="1" type="ORF">HGH91_12865</name>
</gene>
<organism evidence="1 2">
    <name type="scientific">Chitinophaga eiseniae</name>
    <dbReference type="NCBI Taxonomy" id="634771"/>
    <lineage>
        <taxon>Bacteria</taxon>
        <taxon>Pseudomonadati</taxon>
        <taxon>Bacteroidota</taxon>
        <taxon>Chitinophagia</taxon>
        <taxon>Chitinophagales</taxon>
        <taxon>Chitinophagaceae</taxon>
        <taxon>Chitinophaga</taxon>
    </lineage>
</organism>
<sequence>MALPDIFTTAVAENVIQRINQLTPGATPQWGKMNVSQMLAHCNVTYELVYDNKHPKPGFFMKFIMKTLAKKAVTSETPFKHNSPTASSFLITNEREFETEKNRLVAHIRKTQQLGAAHFDQKESHSFGVLTITEWNNMFYKHLDHHLTQFGV</sequence>
<evidence type="ECO:0000313" key="1">
    <source>
        <dbReference type="EMBL" id="NLR79522.1"/>
    </source>
</evidence>
<dbReference type="RefSeq" id="WP_168738814.1">
    <property type="nucleotide sequence ID" value="NZ_JABAHZ010000002.1"/>
</dbReference>